<gene>
    <name evidence="1" type="ORF">H7I41_18980</name>
</gene>
<accession>A0A9X2YQ14</accession>
<proteinExistence type="predicted"/>
<dbReference type="AlphaFoldDB" id="A0A9X2YQ14"/>
<dbReference type="Proteomes" id="UP001140293">
    <property type="component" value="Unassembled WGS sequence"/>
</dbReference>
<evidence type="ECO:0000313" key="2">
    <source>
        <dbReference type="Proteomes" id="UP001140293"/>
    </source>
</evidence>
<keyword evidence="2" id="KW-1185">Reference proteome</keyword>
<name>A0A9X2YQ14_9MYCO</name>
<sequence length="108" mass="12677">MTGPVRRRLREVLRLDRLTASVTRRGSRPHCEFIGVFFDRNDTPVYDVCRRPAAYVMTRRCCGNTTVLCARHVRVARESEWTECQACHHIALSWEESATSLERIRRDR</sequence>
<organism evidence="1 2">
    <name type="scientific">[Mycobacterium] manitobense</name>
    <dbReference type="NCBI Taxonomy" id="190147"/>
    <lineage>
        <taxon>Bacteria</taxon>
        <taxon>Bacillati</taxon>
        <taxon>Actinomycetota</taxon>
        <taxon>Actinomycetes</taxon>
        <taxon>Mycobacteriales</taxon>
        <taxon>Mycobacteriaceae</taxon>
        <taxon>Mycolicibacterium</taxon>
    </lineage>
</organism>
<dbReference type="RefSeq" id="WP_264014187.1">
    <property type="nucleotide sequence ID" value="NZ_JACKSJ010000153.1"/>
</dbReference>
<evidence type="ECO:0000313" key="1">
    <source>
        <dbReference type="EMBL" id="MCV7172003.1"/>
    </source>
</evidence>
<dbReference type="EMBL" id="JACKSJ010000153">
    <property type="protein sequence ID" value="MCV7172003.1"/>
    <property type="molecule type" value="Genomic_DNA"/>
</dbReference>
<reference evidence="1" key="1">
    <citation type="submission" date="2020-07" db="EMBL/GenBank/DDBJ databases">
        <authorList>
            <person name="Pettersson B.M.F."/>
            <person name="Behra P.R.K."/>
            <person name="Ramesh M."/>
            <person name="Das S."/>
            <person name="Dasgupta S."/>
            <person name="Kirsebom L.A."/>
        </authorList>
    </citation>
    <scope>NUCLEOTIDE SEQUENCE</scope>
    <source>
        <strain evidence="1">DSM 44615</strain>
    </source>
</reference>
<protein>
    <submittedName>
        <fullName evidence="1">Uncharacterized protein</fullName>
    </submittedName>
</protein>
<comment type="caution">
    <text evidence="1">The sequence shown here is derived from an EMBL/GenBank/DDBJ whole genome shotgun (WGS) entry which is preliminary data.</text>
</comment>
<reference evidence="1" key="2">
    <citation type="journal article" date="2022" name="BMC Genomics">
        <title>Comparative genome analysis of mycobacteria focusing on tRNA and non-coding RNA.</title>
        <authorList>
            <person name="Behra P.R.K."/>
            <person name="Pettersson B.M.F."/>
            <person name="Ramesh M."/>
            <person name="Das S."/>
            <person name="Dasgupta S."/>
            <person name="Kirsebom L.A."/>
        </authorList>
    </citation>
    <scope>NUCLEOTIDE SEQUENCE</scope>
    <source>
        <strain evidence="1">DSM 44615</strain>
    </source>
</reference>